<comment type="similarity">
    <text evidence="1">Belongs to the ribonuclease N1/T1 family.</text>
</comment>
<dbReference type="EC" id="4.6.1.24" evidence="2"/>
<dbReference type="InterPro" id="IPR016191">
    <property type="entry name" value="Ribonuclease/ribotoxin"/>
</dbReference>
<evidence type="ECO:0000256" key="7">
    <source>
        <dbReference type="ARBA" id="ARBA00023239"/>
    </source>
</evidence>
<keyword evidence="5" id="KW-0378">Hydrolase</keyword>
<keyword evidence="3" id="KW-0540">Nuclease</keyword>
<sequence>MPTTGFIRGPNTWTVDQIRAAISRATQLNVIHEQRGARNYPHSFGNRKNTPLDSKCKQGDPNMMEFPIVASGPYNGGDPDADRVVYLHSPGDVDPVEGHPQSTYCGIMSHTGAPPIPRNGFGGCQAA</sequence>
<dbReference type="PANTHER" id="PTHR42104">
    <property type="entry name" value="EXTRACELLULAR GUANYL-SPECIFIC RIBONUCLEASE RNTA (AFU_ORTHOLOGUE AFUA_4G03230)"/>
    <property type="match status" value="1"/>
</dbReference>
<feature type="region of interest" description="Disordered" evidence="9">
    <location>
        <begin position="38"/>
        <end position="60"/>
    </location>
</feature>
<evidence type="ECO:0000256" key="2">
    <source>
        <dbReference type="ARBA" id="ARBA00012549"/>
    </source>
</evidence>
<dbReference type="Pfam" id="PF00545">
    <property type="entry name" value="Ribonuclease"/>
    <property type="match status" value="1"/>
</dbReference>
<evidence type="ECO:0000256" key="3">
    <source>
        <dbReference type="ARBA" id="ARBA00022722"/>
    </source>
</evidence>
<dbReference type="AlphaFoldDB" id="A0AAJ0CKV2"/>
<evidence type="ECO:0000256" key="9">
    <source>
        <dbReference type="SAM" id="MobiDB-lite"/>
    </source>
</evidence>
<evidence type="ECO:0000256" key="6">
    <source>
        <dbReference type="ARBA" id="ARBA00023157"/>
    </source>
</evidence>
<dbReference type="Proteomes" id="UP001251528">
    <property type="component" value="Unassembled WGS sequence"/>
</dbReference>
<dbReference type="Gene3D" id="3.10.450.30">
    <property type="entry name" value="Microbial ribonucleases"/>
    <property type="match status" value="1"/>
</dbReference>
<keyword evidence="6" id="KW-1015">Disulfide bond</keyword>
<comment type="catalytic activity">
    <reaction evidence="8">
        <text>[RNA] containing guanosine + H2O = an [RNA fragment]-3'-guanosine-3'-phosphate + a 5'-hydroxy-ribonucleotide-3'-[RNA fragment].</text>
        <dbReference type="EC" id="4.6.1.24"/>
    </reaction>
</comment>
<evidence type="ECO:0000313" key="10">
    <source>
        <dbReference type="EMBL" id="KAK2592596.1"/>
    </source>
</evidence>
<dbReference type="GO" id="GO:0016787">
    <property type="term" value="F:hydrolase activity"/>
    <property type="evidence" value="ECO:0007669"/>
    <property type="project" value="UniProtKB-KW"/>
</dbReference>
<comment type="caution">
    <text evidence="10">The sequence shown here is derived from an EMBL/GenBank/DDBJ whole genome shotgun (WGS) entry which is preliminary data.</text>
</comment>
<evidence type="ECO:0000256" key="1">
    <source>
        <dbReference type="ARBA" id="ARBA00009006"/>
    </source>
</evidence>
<accession>A0AAJ0CKV2</accession>
<dbReference type="InterPro" id="IPR000026">
    <property type="entry name" value="N1-like"/>
</dbReference>
<evidence type="ECO:0000256" key="4">
    <source>
        <dbReference type="ARBA" id="ARBA00022759"/>
    </source>
</evidence>
<dbReference type="EMBL" id="JASWJB010000257">
    <property type="protein sequence ID" value="KAK2592596.1"/>
    <property type="molecule type" value="Genomic_DNA"/>
</dbReference>
<name>A0AAJ0CKV2_9HYPO</name>
<dbReference type="PANTHER" id="PTHR42104:SF1">
    <property type="entry name" value="EXTRACELLULAR GUANYL-SPECIFIC RIBONUCLEASE RNTA (AFU_ORTHOLOGUE AFUA_4G03230)"/>
    <property type="match status" value="1"/>
</dbReference>
<reference evidence="10" key="1">
    <citation type="submission" date="2023-06" db="EMBL/GenBank/DDBJ databases">
        <title>Conoideocrella luteorostrata (Hypocreales: Clavicipitaceae), a potential biocontrol fungus for elongate hemlock scale in United States Christmas tree production areas.</title>
        <authorList>
            <person name="Barrett H."/>
            <person name="Lovett B."/>
            <person name="Macias A.M."/>
            <person name="Stajich J.E."/>
            <person name="Kasson M.T."/>
        </authorList>
    </citation>
    <scope>NUCLEOTIDE SEQUENCE</scope>
    <source>
        <strain evidence="10">ARSEF 14590</strain>
    </source>
</reference>
<dbReference type="SUPFAM" id="SSF53933">
    <property type="entry name" value="Microbial ribonucleases"/>
    <property type="match status" value="1"/>
</dbReference>
<proteinExistence type="inferred from homology"/>
<dbReference type="GO" id="GO:0046589">
    <property type="term" value="F:ribonuclease T1 activity"/>
    <property type="evidence" value="ECO:0007669"/>
    <property type="project" value="UniProtKB-EC"/>
</dbReference>
<keyword evidence="7" id="KW-0456">Lyase</keyword>
<protein>
    <recommendedName>
        <fullName evidence="2">ribonuclease T1</fullName>
        <ecNumber evidence="2">4.6.1.24</ecNumber>
    </recommendedName>
</protein>
<keyword evidence="11" id="KW-1185">Reference proteome</keyword>
<keyword evidence="4" id="KW-0255">Endonuclease</keyword>
<dbReference type="GO" id="GO:0003723">
    <property type="term" value="F:RNA binding"/>
    <property type="evidence" value="ECO:0007669"/>
    <property type="project" value="InterPro"/>
</dbReference>
<gene>
    <name evidence="10" type="ORF">QQS21_009703</name>
</gene>
<organism evidence="10 11">
    <name type="scientific">Conoideocrella luteorostrata</name>
    <dbReference type="NCBI Taxonomy" id="1105319"/>
    <lineage>
        <taxon>Eukaryota</taxon>
        <taxon>Fungi</taxon>
        <taxon>Dikarya</taxon>
        <taxon>Ascomycota</taxon>
        <taxon>Pezizomycotina</taxon>
        <taxon>Sordariomycetes</taxon>
        <taxon>Hypocreomycetidae</taxon>
        <taxon>Hypocreales</taxon>
        <taxon>Clavicipitaceae</taxon>
        <taxon>Conoideocrella</taxon>
    </lineage>
</organism>
<evidence type="ECO:0000313" key="11">
    <source>
        <dbReference type="Proteomes" id="UP001251528"/>
    </source>
</evidence>
<evidence type="ECO:0000256" key="8">
    <source>
        <dbReference type="ARBA" id="ARBA00034015"/>
    </source>
</evidence>
<evidence type="ECO:0000256" key="5">
    <source>
        <dbReference type="ARBA" id="ARBA00022801"/>
    </source>
</evidence>